<gene>
    <name evidence="2" type="ORF">RI129_009752</name>
</gene>
<comment type="similarity">
    <text evidence="1">Belongs to the enoyl-CoA hydratase/isomerase family.</text>
</comment>
<dbReference type="EMBL" id="JAVRBK010000007">
    <property type="protein sequence ID" value="KAK5641205.1"/>
    <property type="molecule type" value="Genomic_DNA"/>
</dbReference>
<dbReference type="GO" id="GO:0006635">
    <property type="term" value="P:fatty acid beta-oxidation"/>
    <property type="evidence" value="ECO:0007669"/>
    <property type="project" value="TreeGrafter"/>
</dbReference>
<evidence type="ECO:0000256" key="1">
    <source>
        <dbReference type="ARBA" id="ARBA00005254"/>
    </source>
</evidence>
<reference evidence="2 3" key="1">
    <citation type="journal article" date="2024" name="Insects">
        <title>An Improved Chromosome-Level Genome Assembly of the Firefly Pyrocoelia pectoralis.</title>
        <authorList>
            <person name="Fu X."/>
            <person name="Meyer-Rochow V.B."/>
            <person name="Ballantyne L."/>
            <person name="Zhu X."/>
        </authorList>
    </citation>
    <scope>NUCLEOTIDE SEQUENCE [LARGE SCALE GENOMIC DNA]</scope>
    <source>
        <strain evidence="2">XCY_ONT2</strain>
    </source>
</reference>
<dbReference type="GO" id="GO:0005739">
    <property type="term" value="C:mitochondrion"/>
    <property type="evidence" value="ECO:0007669"/>
    <property type="project" value="TreeGrafter"/>
</dbReference>
<protein>
    <submittedName>
        <fullName evidence="2">Uncharacterized protein</fullName>
    </submittedName>
</protein>
<evidence type="ECO:0000313" key="3">
    <source>
        <dbReference type="Proteomes" id="UP001329430"/>
    </source>
</evidence>
<comment type="caution">
    <text evidence="2">The sequence shown here is derived from an EMBL/GenBank/DDBJ whole genome shotgun (WGS) entry which is preliminary data.</text>
</comment>
<dbReference type="Proteomes" id="UP001329430">
    <property type="component" value="Chromosome 7"/>
</dbReference>
<dbReference type="Gene3D" id="3.90.226.10">
    <property type="entry name" value="2-enoyl-CoA Hydratase, Chain A, domain 1"/>
    <property type="match status" value="1"/>
</dbReference>
<sequence>MRVVSLLRQSLKFNRYIIKRTLSTPTQQVEEDVTLKHLTDNDNGISVLTLNSIQKRNTITADLLDSLNSTFDNVNKLDAKVLVIKSNVPKIFCAGADLKERLKMTEREVANFVNYIRFTVNRIQLLPMPVIAALDGSALGTLITCGLKVIVICRGWIGNGVGMRYSCSCQYCKIRPG</sequence>
<dbReference type="SUPFAM" id="SSF52096">
    <property type="entry name" value="ClpP/crotonase"/>
    <property type="match status" value="1"/>
</dbReference>
<dbReference type="InterPro" id="IPR029045">
    <property type="entry name" value="ClpP/crotonase-like_dom_sf"/>
</dbReference>
<evidence type="ECO:0000313" key="2">
    <source>
        <dbReference type="EMBL" id="KAK5641205.1"/>
    </source>
</evidence>
<proteinExistence type="inferred from homology"/>
<dbReference type="Pfam" id="PF00378">
    <property type="entry name" value="ECH_1"/>
    <property type="match status" value="1"/>
</dbReference>
<dbReference type="InterPro" id="IPR001753">
    <property type="entry name" value="Enoyl-CoA_hydra/iso"/>
</dbReference>
<dbReference type="CDD" id="cd06558">
    <property type="entry name" value="crotonase-like"/>
    <property type="match status" value="1"/>
</dbReference>
<dbReference type="AlphaFoldDB" id="A0AAN7V2T3"/>
<keyword evidence="3" id="KW-1185">Reference proteome</keyword>
<dbReference type="PANTHER" id="PTHR11941">
    <property type="entry name" value="ENOYL-COA HYDRATASE-RELATED"/>
    <property type="match status" value="1"/>
</dbReference>
<organism evidence="2 3">
    <name type="scientific">Pyrocoelia pectoralis</name>
    <dbReference type="NCBI Taxonomy" id="417401"/>
    <lineage>
        <taxon>Eukaryota</taxon>
        <taxon>Metazoa</taxon>
        <taxon>Ecdysozoa</taxon>
        <taxon>Arthropoda</taxon>
        <taxon>Hexapoda</taxon>
        <taxon>Insecta</taxon>
        <taxon>Pterygota</taxon>
        <taxon>Neoptera</taxon>
        <taxon>Endopterygota</taxon>
        <taxon>Coleoptera</taxon>
        <taxon>Polyphaga</taxon>
        <taxon>Elateriformia</taxon>
        <taxon>Elateroidea</taxon>
        <taxon>Lampyridae</taxon>
        <taxon>Lampyrinae</taxon>
        <taxon>Pyrocoelia</taxon>
    </lineage>
</organism>
<accession>A0AAN7V2T3</accession>
<dbReference type="PANTHER" id="PTHR11941:SF171">
    <property type="entry name" value="SD19268P"/>
    <property type="match status" value="1"/>
</dbReference>
<name>A0AAN7V2T3_9COLE</name>